<organism evidence="3 4">
    <name type="scientific">Dictyobacter kobayashii</name>
    <dbReference type="NCBI Taxonomy" id="2014872"/>
    <lineage>
        <taxon>Bacteria</taxon>
        <taxon>Bacillati</taxon>
        <taxon>Chloroflexota</taxon>
        <taxon>Ktedonobacteria</taxon>
        <taxon>Ktedonobacterales</taxon>
        <taxon>Dictyobacteraceae</taxon>
        <taxon>Dictyobacter</taxon>
    </lineage>
</organism>
<protein>
    <recommendedName>
        <fullName evidence="2">CAAX prenyl protease 2/Lysostaphin resistance protein A-like domain-containing protein</fullName>
    </recommendedName>
</protein>
<gene>
    <name evidence="3" type="ORF">KDK_11420</name>
</gene>
<keyword evidence="1" id="KW-0812">Transmembrane</keyword>
<feature type="transmembrane region" description="Helical" evidence="1">
    <location>
        <begin position="98"/>
        <end position="116"/>
    </location>
</feature>
<name>A0A402AE65_9CHLR</name>
<dbReference type="GO" id="GO:0004175">
    <property type="term" value="F:endopeptidase activity"/>
    <property type="evidence" value="ECO:0007669"/>
    <property type="project" value="UniProtKB-ARBA"/>
</dbReference>
<feature type="transmembrane region" description="Helical" evidence="1">
    <location>
        <begin position="151"/>
        <end position="169"/>
    </location>
</feature>
<dbReference type="AlphaFoldDB" id="A0A402AE65"/>
<dbReference type="GO" id="GO:0080120">
    <property type="term" value="P:CAAX-box protein maturation"/>
    <property type="evidence" value="ECO:0007669"/>
    <property type="project" value="UniProtKB-ARBA"/>
</dbReference>
<dbReference type="InterPro" id="IPR003675">
    <property type="entry name" value="Rce1/LyrA-like_dom"/>
</dbReference>
<feature type="domain" description="CAAX prenyl protease 2/Lysostaphin resistance protein A-like" evidence="2">
    <location>
        <begin position="69"/>
        <end position="161"/>
    </location>
</feature>
<keyword evidence="4" id="KW-1185">Reference proteome</keyword>
<evidence type="ECO:0000313" key="4">
    <source>
        <dbReference type="Proteomes" id="UP000287188"/>
    </source>
</evidence>
<feature type="transmembrane region" description="Helical" evidence="1">
    <location>
        <begin position="7"/>
        <end position="25"/>
    </location>
</feature>
<evidence type="ECO:0000256" key="1">
    <source>
        <dbReference type="SAM" id="Phobius"/>
    </source>
</evidence>
<feature type="transmembrane region" description="Helical" evidence="1">
    <location>
        <begin position="31"/>
        <end position="52"/>
    </location>
</feature>
<sequence>MRIIPMSLVPLGYIAIFHLPLDFLGLTLTNIPLHLIIGLLVGIGMAVFAATYRMFIVGPWFRKPTFSDQCIQTIFYLFINGPVEELFFRGFMLAAVAQWTHSLFLGWLVSTVVYTLYHRLGKWNWRSVGGVGLAGLVFSLVYLALPGPHSLLAVIIVHGFTTSGFLSWGDEVLYQRWKRRQEKTAL</sequence>
<evidence type="ECO:0000313" key="3">
    <source>
        <dbReference type="EMBL" id="GCE17342.1"/>
    </source>
</evidence>
<reference evidence="4" key="1">
    <citation type="submission" date="2018-12" db="EMBL/GenBank/DDBJ databases">
        <title>Tengunoibacter tsumagoiensis gen. nov., sp. nov., Dictyobacter kobayashii sp. nov., D. alpinus sp. nov., and D. joshuensis sp. nov. and description of Dictyobacteraceae fam. nov. within the order Ktedonobacterales isolated from Tengu-no-mugimeshi.</title>
        <authorList>
            <person name="Wang C.M."/>
            <person name="Zheng Y."/>
            <person name="Sakai Y."/>
            <person name="Toyoda A."/>
            <person name="Minakuchi Y."/>
            <person name="Abe K."/>
            <person name="Yokota A."/>
            <person name="Yabe S."/>
        </authorList>
    </citation>
    <scope>NUCLEOTIDE SEQUENCE [LARGE SCALE GENOMIC DNA]</scope>
    <source>
        <strain evidence="4">Uno11</strain>
    </source>
</reference>
<feature type="transmembrane region" description="Helical" evidence="1">
    <location>
        <begin position="128"/>
        <end position="145"/>
    </location>
</feature>
<evidence type="ECO:0000259" key="2">
    <source>
        <dbReference type="Pfam" id="PF02517"/>
    </source>
</evidence>
<accession>A0A402AE65</accession>
<dbReference type="Pfam" id="PF02517">
    <property type="entry name" value="Rce1-like"/>
    <property type="match status" value="1"/>
</dbReference>
<keyword evidence="1" id="KW-1133">Transmembrane helix</keyword>
<proteinExistence type="predicted"/>
<dbReference type="Proteomes" id="UP000287188">
    <property type="component" value="Unassembled WGS sequence"/>
</dbReference>
<comment type="caution">
    <text evidence="3">The sequence shown here is derived from an EMBL/GenBank/DDBJ whole genome shotgun (WGS) entry which is preliminary data.</text>
</comment>
<keyword evidence="1" id="KW-0472">Membrane</keyword>
<dbReference type="EMBL" id="BIFS01000001">
    <property type="protein sequence ID" value="GCE17342.1"/>
    <property type="molecule type" value="Genomic_DNA"/>
</dbReference>